<evidence type="ECO:0000256" key="1">
    <source>
        <dbReference type="SAM" id="MobiDB-lite"/>
    </source>
</evidence>
<dbReference type="Pfam" id="PF08357">
    <property type="entry name" value="SEFIR"/>
    <property type="match status" value="1"/>
</dbReference>
<dbReference type="EnsemblMetazoa" id="G5681.6">
    <property type="protein sequence ID" value="G5681.6:cds"/>
    <property type="gene ID" value="G5681"/>
</dbReference>
<feature type="domain" description="SEFIR" evidence="2">
    <location>
        <begin position="365"/>
        <end position="513"/>
    </location>
</feature>
<evidence type="ECO:0000259" key="2">
    <source>
        <dbReference type="PROSITE" id="PS51534"/>
    </source>
</evidence>
<feature type="region of interest" description="Disordered" evidence="1">
    <location>
        <begin position="157"/>
        <end position="177"/>
    </location>
</feature>
<dbReference type="EnsemblMetazoa" id="G5681.8">
    <property type="protein sequence ID" value="G5681.8:cds"/>
    <property type="gene ID" value="G5681"/>
</dbReference>
<dbReference type="InterPro" id="IPR053047">
    <property type="entry name" value="E3_ubiq_ligase_TRAF3IP2"/>
</dbReference>
<keyword evidence="4" id="KW-1185">Reference proteome</keyword>
<dbReference type="Gene3D" id="3.40.50.11530">
    <property type="match status" value="1"/>
</dbReference>
<feature type="compositionally biased region" description="Basic residues" evidence="1">
    <location>
        <begin position="162"/>
        <end position="172"/>
    </location>
</feature>
<evidence type="ECO:0000313" key="3">
    <source>
        <dbReference type="EnsemblMetazoa" id="G5681.6:cds"/>
    </source>
</evidence>
<protein>
    <recommendedName>
        <fullName evidence="2">SEFIR domain-containing protein</fullName>
    </recommendedName>
</protein>
<feature type="region of interest" description="Disordered" evidence="1">
    <location>
        <begin position="281"/>
        <end position="343"/>
    </location>
</feature>
<dbReference type="Proteomes" id="UP000005408">
    <property type="component" value="Unassembled WGS sequence"/>
</dbReference>
<dbReference type="EnsemblMetazoa" id="G5681.5">
    <property type="protein sequence ID" value="G5681.5:cds"/>
    <property type="gene ID" value="G5681"/>
</dbReference>
<dbReference type="EnsemblMetazoa" id="G5681.9">
    <property type="protein sequence ID" value="G5681.9:cds"/>
    <property type="gene ID" value="G5681"/>
</dbReference>
<accession>A0A8W8NDC0</accession>
<reference evidence="3" key="1">
    <citation type="submission" date="2022-08" db="UniProtKB">
        <authorList>
            <consortium name="EnsemblMetazoa"/>
        </authorList>
    </citation>
    <scope>IDENTIFICATION</scope>
    <source>
        <strain evidence="3">05x7-T-G4-1.051#20</strain>
    </source>
</reference>
<dbReference type="PANTHER" id="PTHR34257:SF2">
    <property type="entry name" value="E3 UBIQUITIN LIGASE TRAF3IP2"/>
    <property type="match status" value="1"/>
</dbReference>
<dbReference type="GO" id="GO:0043123">
    <property type="term" value="P:positive regulation of canonical NF-kappaB signal transduction"/>
    <property type="evidence" value="ECO:0007669"/>
    <property type="project" value="TreeGrafter"/>
</dbReference>
<dbReference type="EnsemblMetazoa" id="G5681.7">
    <property type="protein sequence ID" value="G5681.7:cds"/>
    <property type="gene ID" value="G5681"/>
</dbReference>
<dbReference type="PROSITE" id="PS51534">
    <property type="entry name" value="SEFIR"/>
    <property type="match status" value="1"/>
</dbReference>
<evidence type="ECO:0000313" key="4">
    <source>
        <dbReference type="Proteomes" id="UP000005408"/>
    </source>
</evidence>
<feature type="compositionally biased region" description="Basic residues" evidence="1">
    <location>
        <begin position="292"/>
        <end position="301"/>
    </location>
</feature>
<dbReference type="EnsemblMetazoa" id="G5681.18">
    <property type="protein sequence ID" value="G5681.18:cds"/>
    <property type="gene ID" value="G5681"/>
</dbReference>
<sequence length="521" mass="59673">MAQNRYVPKIPIHCIPYKARYELAEVFDSPSVDGRRTLEGLADAIFEHSGYRVPFDHNTIAAIRSRCNSGESPTVRFIYDLSKSKLADLQLLQQAICSLDTRAEDILPKYMTEIIKRCEAENGRNICTYDDKSSQHACNCNDCSVSYNRSERLNRVPSGVTRHPKKQYHKHRCDQSGCVHNHETTPGGRQQPPYRNNISQDGFLPNNVEVAMSRSLNISDHSDIQNNIASPHADDYMSESHSMHLFGNGLGLFPPDDFNPCPPSDCGEDDEDDETWTKTTSMVASQSEGLLRPRRGAHPRRIRSEPIYEGSNAENTDNTRRHSHPIYQRQNENGPRKRDCESDGDIPNIPDACTCYRSPVINIGPRTVFVSLADDSKYHIKEVLTMCNKLKEYGFEVKCDMMESLFLEQNINVNEWLDQCFTRAAFVIFCISPKYYQNIGADNPLEAHPNDNRFHTRYIFDRARTEFIQNNSINRRFLPVLFRNSNARNSHIPEFLRSTLKYVFPDTFGHLTEFIGKSITN</sequence>
<proteinExistence type="predicted"/>
<dbReference type="GO" id="GO:0006959">
    <property type="term" value="P:humoral immune response"/>
    <property type="evidence" value="ECO:0007669"/>
    <property type="project" value="TreeGrafter"/>
</dbReference>
<dbReference type="PANTHER" id="PTHR34257">
    <property type="entry name" value="ADAPTER PROTEIN CIKS"/>
    <property type="match status" value="1"/>
</dbReference>
<name>A0A8W8NDC0_MAGGI</name>
<dbReference type="InterPro" id="IPR013568">
    <property type="entry name" value="SEFIR_dom"/>
</dbReference>
<organism evidence="3 4">
    <name type="scientific">Magallana gigas</name>
    <name type="common">Pacific oyster</name>
    <name type="synonym">Crassostrea gigas</name>
    <dbReference type="NCBI Taxonomy" id="29159"/>
    <lineage>
        <taxon>Eukaryota</taxon>
        <taxon>Metazoa</taxon>
        <taxon>Spiralia</taxon>
        <taxon>Lophotrochozoa</taxon>
        <taxon>Mollusca</taxon>
        <taxon>Bivalvia</taxon>
        <taxon>Autobranchia</taxon>
        <taxon>Pteriomorphia</taxon>
        <taxon>Ostreida</taxon>
        <taxon>Ostreoidea</taxon>
        <taxon>Ostreidae</taxon>
        <taxon>Magallana</taxon>
    </lineage>
</organism>
<dbReference type="AlphaFoldDB" id="A0A8W8NDC0"/>